<dbReference type="KEGG" id="ssm:Spirs_1639"/>
<dbReference type="STRING" id="573413.Spirs_1639"/>
<evidence type="ECO:0000313" key="1">
    <source>
        <dbReference type="EMBL" id="ADK80766.1"/>
    </source>
</evidence>
<dbReference type="RefSeq" id="WP_013254230.1">
    <property type="nucleotide sequence ID" value="NC_014364.1"/>
</dbReference>
<organism evidence="1 2">
    <name type="scientific">Sediminispirochaeta smaragdinae (strain DSM 11293 / JCM 15392 / SEBR 4228)</name>
    <name type="common">Spirochaeta smaragdinae</name>
    <dbReference type="NCBI Taxonomy" id="573413"/>
    <lineage>
        <taxon>Bacteria</taxon>
        <taxon>Pseudomonadati</taxon>
        <taxon>Spirochaetota</taxon>
        <taxon>Spirochaetia</taxon>
        <taxon>Spirochaetales</taxon>
        <taxon>Spirochaetaceae</taxon>
        <taxon>Sediminispirochaeta</taxon>
    </lineage>
</organism>
<protein>
    <submittedName>
        <fullName evidence="1">Uncharacterized protein</fullName>
    </submittedName>
</protein>
<proteinExistence type="predicted"/>
<sequence length="92" mass="10925">MDNIEYIKEIDRFAEILKREARNTVKEGLNRSLMIPTLRQLWRIHGYFEISQIYTSRSMVKEKRAISETIPAYIPSLHEDNSLMHHSSHNPE</sequence>
<dbReference type="EMBL" id="CP002116">
    <property type="protein sequence ID" value="ADK80766.1"/>
    <property type="molecule type" value="Genomic_DNA"/>
</dbReference>
<accession>E1R601</accession>
<gene>
    <name evidence="1" type="ordered locus">Spirs_1639</name>
</gene>
<name>E1R601_SEDSS</name>
<evidence type="ECO:0000313" key="2">
    <source>
        <dbReference type="Proteomes" id="UP000002318"/>
    </source>
</evidence>
<dbReference type="Proteomes" id="UP000002318">
    <property type="component" value="Chromosome"/>
</dbReference>
<reference evidence="1 2" key="1">
    <citation type="journal article" date="2010" name="Stand. Genomic Sci.">
        <title>Complete genome sequence of Spirochaeta smaragdinae type strain (SEBR 4228).</title>
        <authorList>
            <person name="Mavromatis K."/>
            <person name="Yasawong M."/>
            <person name="Chertkov O."/>
            <person name="Lapidus A."/>
            <person name="Lucas S."/>
            <person name="Nolan M."/>
            <person name="Del Rio T.G."/>
            <person name="Tice H."/>
            <person name="Cheng J.F."/>
            <person name="Pitluck S."/>
            <person name="Liolios K."/>
            <person name="Ivanova N."/>
            <person name="Tapia R."/>
            <person name="Han C."/>
            <person name="Bruce D."/>
            <person name="Goodwin L."/>
            <person name="Pati A."/>
            <person name="Chen A."/>
            <person name="Palaniappan K."/>
            <person name="Land M."/>
            <person name="Hauser L."/>
            <person name="Chang Y.J."/>
            <person name="Jeffries C.D."/>
            <person name="Detter J.C."/>
            <person name="Rohde M."/>
            <person name="Brambilla E."/>
            <person name="Spring S."/>
            <person name="Goker M."/>
            <person name="Sikorski J."/>
            <person name="Woyke T."/>
            <person name="Bristow J."/>
            <person name="Eisen J.A."/>
            <person name="Markowitz V."/>
            <person name="Hugenholtz P."/>
            <person name="Klenk H.P."/>
            <person name="Kyrpides N.C."/>
        </authorList>
    </citation>
    <scope>NUCLEOTIDE SEQUENCE [LARGE SCALE GENOMIC DNA]</scope>
    <source>
        <strain evidence="2">DSM 11293 / JCM 15392 / SEBR 4228</strain>
    </source>
</reference>
<dbReference type="AlphaFoldDB" id="E1R601"/>
<dbReference type="OrthoDB" id="9837655at2"/>
<keyword evidence="2" id="KW-1185">Reference proteome</keyword>
<dbReference type="HOGENOM" id="CLU_2411714_0_0_12"/>